<keyword evidence="2" id="KW-1185">Reference proteome</keyword>
<dbReference type="EMBL" id="JBBPBN010000022">
    <property type="protein sequence ID" value="KAK9012097.1"/>
    <property type="molecule type" value="Genomic_DNA"/>
</dbReference>
<dbReference type="Gene3D" id="1.20.930.40">
    <property type="entry name" value="Transferrin receptor-like, dimerisation domain"/>
    <property type="match status" value="1"/>
</dbReference>
<dbReference type="SUPFAM" id="SSF47672">
    <property type="entry name" value="Transferrin receptor-like dimerisation domain"/>
    <property type="match status" value="1"/>
</dbReference>
<sequence length="112" mass="12575">MCLGLEFTFPILVHPVRALKLDNDDAESLIRRLGKFRINISRTVLVIAHMNSIRITLSNHRSELDFFPGISDAIVESTRTSGRDRDATIQHEILRVAKAIQRAAVALKGEII</sequence>
<evidence type="ECO:0000313" key="2">
    <source>
        <dbReference type="Proteomes" id="UP001396334"/>
    </source>
</evidence>
<protein>
    <submittedName>
        <fullName evidence="1">Uncharacterized protein</fullName>
    </submittedName>
</protein>
<comment type="caution">
    <text evidence="1">The sequence shown here is derived from an EMBL/GenBank/DDBJ whole genome shotgun (WGS) entry which is preliminary data.</text>
</comment>
<name>A0ABR2RHB4_9ROSI</name>
<reference evidence="1 2" key="1">
    <citation type="journal article" date="2024" name="G3 (Bethesda)">
        <title>Genome assembly of Hibiscus sabdariffa L. provides insights into metabolisms of medicinal natural products.</title>
        <authorList>
            <person name="Kim T."/>
        </authorList>
    </citation>
    <scope>NUCLEOTIDE SEQUENCE [LARGE SCALE GENOMIC DNA]</scope>
    <source>
        <strain evidence="1">TK-2024</strain>
        <tissue evidence="1">Old leaves</tissue>
    </source>
</reference>
<dbReference type="InterPro" id="IPR036757">
    <property type="entry name" value="TFR-like_dimer_dom_sf"/>
</dbReference>
<evidence type="ECO:0000313" key="1">
    <source>
        <dbReference type="EMBL" id="KAK9012097.1"/>
    </source>
</evidence>
<accession>A0ABR2RHB4</accession>
<dbReference type="Proteomes" id="UP001396334">
    <property type="component" value="Unassembled WGS sequence"/>
</dbReference>
<gene>
    <name evidence="1" type="ORF">V6N11_040166</name>
</gene>
<proteinExistence type="predicted"/>
<organism evidence="1 2">
    <name type="scientific">Hibiscus sabdariffa</name>
    <name type="common">roselle</name>
    <dbReference type="NCBI Taxonomy" id="183260"/>
    <lineage>
        <taxon>Eukaryota</taxon>
        <taxon>Viridiplantae</taxon>
        <taxon>Streptophyta</taxon>
        <taxon>Embryophyta</taxon>
        <taxon>Tracheophyta</taxon>
        <taxon>Spermatophyta</taxon>
        <taxon>Magnoliopsida</taxon>
        <taxon>eudicotyledons</taxon>
        <taxon>Gunneridae</taxon>
        <taxon>Pentapetalae</taxon>
        <taxon>rosids</taxon>
        <taxon>malvids</taxon>
        <taxon>Malvales</taxon>
        <taxon>Malvaceae</taxon>
        <taxon>Malvoideae</taxon>
        <taxon>Hibiscus</taxon>
    </lineage>
</organism>